<dbReference type="Proteomes" id="UP000092666">
    <property type="component" value="Unassembled WGS sequence"/>
</dbReference>
<protein>
    <submittedName>
        <fullName evidence="3">Uncharacterized protein</fullName>
    </submittedName>
</protein>
<keyword evidence="2" id="KW-1133">Transmembrane helix</keyword>
<evidence type="ECO:0000256" key="1">
    <source>
        <dbReference type="SAM" id="MobiDB-lite"/>
    </source>
</evidence>
<dbReference type="EMBL" id="KV700122">
    <property type="protein sequence ID" value="OCF37642.1"/>
    <property type="molecule type" value="Genomic_DNA"/>
</dbReference>
<dbReference type="STRING" id="1296120.A0A1B9H2Z9"/>
<dbReference type="PANTHER" id="PTHR34292:SF2">
    <property type="entry name" value="OUTER SPORE WALL PROTEIN LDS1"/>
    <property type="match status" value="1"/>
</dbReference>
<feature type="transmembrane region" description="Helical" evidence="2">
    <location>
        <begin position="6"/>
        <end position="21"/>
    </location>
</feature>
<dbReference type="OrthoDB" id="10012223at2759"/>
<gene>
    <name evidence="3" type="ORF">I316_00769</name>
</gene>
<reference evidence="3 4" key="1">
    <citation type="submission" date="2013-07" db="EMBL/GenBank/DDBJ databases">
        <title>The Genome Sequence of Cryptococcus heveanensis BCC8398.</title>
        <authorList>
            <consortium name="The Broad Institute Genome Sequencing Platform"/>
            <person name="Cuomo C."/>
            <person name="Litvintseva A."/>
            <person name="Chen Y."/>
            <person name="Heitman J."/>
            <person name="Sun S."/>
            <person name="Springer D."/>
            <person name="Dromer F."/>
            <person name="Young S.K."/>
            <person name="Zeng Q."/>
            <person name="Gargeya S."/>
            <person name="Fitzgerald M."/>
            <person name="Abouelleil A."/>
            <person name="Alvarado L."/>
            <person name="Berlin A.M."/>
            <person name="Chapman S.B."/>
            <person name="Dewar J."/>
            <person name="Goldberg J."/>
            <person name="Griggs A."/>
            <person name="Gujja S."/>
            <person name="Hansen M."/>
            <person name="Howarth C."/>
            <person name="Imamovic A."/>
            <person name="Larimer J."/>
            <person name="McCowan C."/>
            <person name="Murphy C."/>
            <person name="Pearson M."/>
            <person name="Priest M."/>
            <person name="Roberts A."/>
            <person name="Saif S."/>
            <person name="Shea T."/>
            <person name="Sykes S."/>
            <person name="Wortman J."/>
            <person name="Nusbaum C."/>
            <person name="Birren B."/>
        </authorList>
    </citation>
    <scope>NUCLEOTIDE SEQUENCE [LARGE SCALE GENOMIC DNA]</scope>
    <source>
        <strain evidence="3 4">BCC8398</strain>
    </source>
</reference>
<evidence type="ECO:0000313" key="3">
    <source>
        <dbReference type="EMBL" id="OCF37642.1"/>
    </source>
</evidence>
<evidence type="ECO:0000313" key="4">
    <source>
        <dbReference type="Proteomes" id="UP000092666"/>
    </source>
</evidence>
<keyword evidence="4" id="KW-1185">Reference proteome</keyword>
<keyword evidence="2" id="KW-0812">Transmembrane</keyword>
<feature type="region of interest" description="Disordered" evidence="1">
    <location>
        <begin position="341"/>
        <end position="377"/>
    </location>
</feature>
<organism evidence="3 4">
    <name type="scientific">Kwoniella heveanensis BCC8398</name>
    <dbReference type="NCBI Taxonomy" id="1296120"/>
    <lineage>
        <taxon>Eukaryota</taxon>
        <taxon>Fungi</taxon>
        <taxon>Dikarya</taxon>
        <taxon>Basidiomycota</taxon>
        <taxon>Agaricomycotina</taxon>
        <taxon>Tremellomycetes</taxon>
        <taxon>Tremellales</taxon>
        <taxon>Cryptococcaceae</taxon>
        <taxon>Kwoniella</taxon>
    </lineage>
</organism>
<feature type="transmembrane region" description="Helical" evidence="2">
    <location>
        <begin position="42"/>
        <end position="60"/>
    </location>
</feature>
<reference evidence="4" key="2">
    <citation type="submission" date="2013-12" db="EMBL/GenBank/DDBJ databases">
        <title>Evolution of pathogenesis and genome organization in the Tremellales.</title>
        <authorList>
            <person name="Cuomo C."/>
            <person name="Litvintseva A."/>
            <person name="Heitman J."/>
            <person name="Chen Y."/>
            <person name="Sun S."/>
            <person name="Springer D."/>
            <person name="Dromer F."/>
            <person name="Young S."/>
            <person name="Zeng Q."/>
            <person name="Chapman S."/>
            <person name="Gujja S."/>
            <person name="Saif S."/>
            <person name="Birren B."/>
        </authorList>
    </citation>
    <scope>NUCLEOTIDE SEQUENCE [LARGE SCALE GENOMIC DNA]</scope>
    <source>
        <strain evidence="4">BCC8398</strain>
    </source>
</reference>
<dbReference type="AlphaFoldDB" id="A0A1B9H2Z9"/>
<dbReference type="InterPro" id="IPR052786">
    <property type="entry name" value="Spore_wall_assembly"/>
</dbReference>
<keyword evidence="2" id="KW-0472">Membrane</keyword>
<evidence type="ECO:0000256" key="2">
    <source>
        <dbReference type="SAM" id="Phobius"/>
    </source>
</evidence>
<accession>A0A1B9H2Z9</accession>
<sequence length="377" mass="42851">MPSELLHFPPIYTLVGLYRLLTDPVIRRPVLDKIKHASVRGLVVGGLYAGLSWKFMSWFVETFLVGQSGWGWFKSPEKARDVTGGRVVHVGIGKLSVPVDVVLYTHLLILLPQLSSILRFFIYKNLKIARSRAYALTVSSRGKPHEFWSQGYIEEWAQPPRPRQGDVDKNGRRVRQDTQWISWLLWWPTQLVLRKYLFLPLSPSLPLLAPLVTSFLRSITTGEYLHQPYFDTKGMDNDEIWRWVEERKWAYRAFGFAASLIESIPIFGLFFSISNRIGAAMWAFDLEKRQHLFANGIIKPLAPHQVGFYGMGKVDDLGVDIQRAEDELEKQWSRKITGSAKVEAGAGAEDNDDDDEPIVQVEGAGLGVGEKGREKVL</sequence>
<proteinExistence type="predicted"/>
<name>A0A1B9H2Z9_9TREE</name>
<dbReference type="PANTHER" id="PTHR34292">
    <property type="entry name" value="OUTER SPORE WALL PROTEIN LDS1"/>
    <property type="match status" value="1"/>
</dbReference>
<feature type="transmembrane region" description="Helical" evidence="2">
    <location>
        <begin position="249"/>
        <end position="271"/>
    </location>
</feature>
<feature type="transmembrane region" description="Helical" evidence="2">
    <location>
        <begin position="101"/>
        <end position="122"/>
    </location>
</feature>